<keyword evidence="3" id="KW-1185">Reference proteome</keyword>
<dbReference type="RefSeq" id="WP_101498766.1">
    <property type="nucleotide sequence ID" value="NZ_CP025583.1"/>
</dbReference>
<evidence type="ECO:0000313" key="3">
    <source>
        <dbReference type="Proteomes" id="UP000234882"/>
    </source>
</evidence>
<dbReference type="AlphaFoldDB" id="A0A2K9MCY7"/>
<gene>
    <name evidence="2" type="ORF">CYR75_02880</name>
</gene>
<evidence type="ECO:0000259" key="1">
    <source>
        <dbReference type="Pfam" id="PF13470"/>
    </source>
</evidence>
<reference evidence="3" key="1">
    <citation type="submission" date="2017-12" db="EMBL/GenBank/DDBJ databases">
        <title>Genomic analysis of Paracoccus sp. CBA4604.</title>
        <authorList>
            <person name="Roh S.W."/>
            <person name="Kim J.Y."/>
            <person name="Kim J.S."/>
        </authorList>
    </citation>
    <scope>NUCLEOTIDE SEQUENCE [LARGE SCALE GENOMIC DNA]</scope>
    <source>
        <strain evidence="3">CBA4604</strain>
    </source>
</reference>
<name>A0A2K9MCY7_9RHOB</name>
<dbReference type="KEGG" id="paru:CYR75_02880"/>
<protein>
    <submittedName>
        <fullName evidence="2">PIN domain-containing protein</fullName>
    </submittedName>
</protein>
<organism evidence="2 3">
    <name type="scientific">Paracoccus jeotgali</name>
    <dbReference type="NCBI Taxonomy" id="2065379"/>
    <lineage>
        <taxon>Bacteria</taxon>
        <taxon>Pseudomonadati</taxon>
        <taxon>Pseudomonadota</taxon>
        <taxon>Alphaproteobacteria</taxon>
        <taxon>Rhodobacterales</taxon>
        <taxon>Paracoccaceae</taxon>
        <taxon>Paracoccus</taxon>
    </lineage>
</organism>
<dbReference type="InterPro" id="IPR002716">
    <property type="entry name" value="PIN_dom"/>
</dbReference>
<dbReference type="SUPFAM" id="SSF88723">
    <property type="entry name" value="PIN domain-like"/>
    <property type="match status" value="1"/>
</dbReference>
<dbReference type="InterPro" id="IPR029060">
    <property type="entry name" value="PIN-like_dom_sf"/>
</dbReference>
<dbReference type="Pfam" id="PF13470">
    <property type="entry name" value="PIN_3"/>
    <property type="match status" value="1"/>
</dbReference>
<sequence>MIAVLDANVLFPTVLREILADCAASNLFTPIWSERILQEWTRAAGRLGPIASDIAAAEAALLRDRFPAAAMPGDEDRARGFDLPDPADLHVLAAGLESGAQAVVTLNLRDFPRRAMAAAGLRALHPDAFLMELWLDDPDAVAAAVTAAHAKAESLGGPVPLRSMMKRARLPRLGRALGGRG</sequence>
<dbReference type="OrthoDB" id="211933at2"/>
<accession>A0A2K9MCY7</accession>
<dbReference type="EMBL" id="CP025583">
    <property type="protein sequence ID" value="AUM73382.1"/>
    <property type="molecule type" value="Genomic_DNA"/>
</dbReference>
<evidence type="ECO:0000313" key="2">
    <source>
        <dbReference type="EMBL" id="AUM73382.1"/>
    </source>
</evidence>
<proteinExistence type="predicted"/>
<feature type="domain" description="PIN" evidence="1">
    <location>
        <begin position="4"/>
        <end position="108"/>
    </location>
</feature>
<dbReference type="Proteomes" id="UP000234882">
    <property type="component" value="Chromosome"/>
</dbReference>
<dbReference type="NCBIfam" id="NF046100">
    <property type="entry name" value="RSP_2648_fam_PIN"/>
    <property type="match status" value="1"/>
</dbReference>